<evidence type="ECO:0008006" key="8">
    <source>
        <dbReference type="Google" id="ProtNLM"/>
    </source>
</evidence>
<dbReference type="SUPFAM" id="SSF53850">
    <property type="entry name" value="Periplasmic binding protein-like II"/>
    <property type="match status" value="1"/>
</dbReference>
<dbReference type="Proteomes" id="UP000093309">
    <property type="component" value="Unassembled WGS sequence"/>
</dbReference>
<keyword evidence="3 5" id="KW-0732">Signal</keyword>
<keyword evidence="2" id="KW-0813">Transport</keyword>
<dbReference type="InterPro" id="IPR006061">
    <property type="entry name" value="SBP_1_CS"/>
</dbReference>
<keyword evidence="7" id="KW-1185">Reference proteome</keyword>
<dbReference type="GO" id="GO:0055085">
    <property type="term" value="P:transmembrane transport"/>
    <property type="evidence" value="ECO:0007669"/>
    <property type="project" value="InterPro"/>
</dbReference>
<dbReference type="EMBL" id="LYPC01000016">
    <property type="protein sequence ID" value="OCT14713.1"/>
    <property type="molecule type" value="Genomic_DNA"/>
</dbReference>
<dbReference type="Pfam" id="PF01547">
    <property type="entry name" value="SBP_bac_1"/>
    <property type="match status" value="1"/>
</dbReference>
<dbReference type="AlphaFoldDB" id="A0A1C1A2N5"/>
<dbReference type="PANTHER" id="PTHR43649">
    <property type="entry name" value="ARABINOSE-BINDING PROTEIN-RELATED"/>
    <property type="match status" value="1"/>
</dbReference>
<evidence type="ECO:0000256" key="5">
    <source>
        <dbReference type="SAM" id="SignalP"/>
    </source>
</evidence>
<proteinExistence type="inferred from homology"/>
<evidence type="ECO:0000256" key="1">
    <source>
        <dbReference type="ARBA" id="ARBA00008520"/>
    </source>
</evidence>
<gene>
    <name evidence="6" type="ORF">A8709_11055</name>
</gene>
<protein>
    <recommendedName>
        <fullName evidence="8">ABC transporter substrate-binding protein</fullName>
    </recommendedName>
</protein>
<evidence type="ECO:0000256" key="3">
    <source>
        <dbReference type="ARBA" id="ARBA00022729"/>
    </source>
</evidence>
<dbReference type="STRING" id="512399.A8709_11055"/>
<accession>A0A1C1A2N5</accession>
<dbReference type="Gene3D" id="3.40.190.10">
    <property type="entry name" value="Periplasmic binding protein-like II"/>
    <property type="match status" value="2"/>
</dbReference>
<dbReference type="RefSeq" id="WP_065852693.1">
    <property type="nucleotide sequence ID" value="NZ_LYPC01000016.1"/>
</dbReference>
<reference evidence="7" key="1">
    <citation type="submission" date="2016-05" db="EMBL/GenBank/DDBJ databases">
        <title>Paenibacillus oryzae. sp. nov., isolated from the rice root.</title>
        <authorList>
            <person name="Zhang J."/>
            <person name="Zhang X."/>
        </authorList>
    </citation>
    <scope>NUCLEOTIDE SEQUENCE [LARGE SCALE GENOMIC DNA]</scope>
    <source>
        <strain evidence="7">KCTC13222</strain>
    </source>
</reference>
<feature type="region of interest" description="Disordered" evidence="4">
    <location>
        <begin position="23"/>
        <end position="51"/>
    </location>
</feature>
<dbReference type="InterPro" id="IPR006059">
    <property type="entry name" value="SBP"/>
</dbReference>
<dbReference type="OrthoDB" id="9798191at2"/>
<evidence type="ECO:0000313" key="6">
    <source>
        <dbReference type="EMBL" id="OCT14713.1"/>
    </source>
</evidence>
<dbReference type="PROSITE" id="PS01037">
    <property type="entry name" value="SBP_BACTERIAL_1"/>
    <property type="match status" value="1"/>
</dbReference>
<dbReference type="InterPro" id="IPR050490">
    <property type="entry name" value="Bact_solute-bd_prot1"/>
</dbReference>
<feature type="chain" id="PRO_5038946203" description="ABC transporter substrate-binding protein" evidence="5">
    <location>
        <begin position="20"/>
        <end position="446"/>
    </location>
</feature>
<comment type="similarity">
    <text evidence="1">Belongs to the bacterial solute-binding protein 1 family.</text>
</comment>
<evidence type="ECO:0000256" key="2">
    <source>
        <dbReference type="ARBA" id="ARBA00022448"/>
    </source>
</evidence>
<sequence>MLRKSVQLGIATSLVLTLAACGSSTKDNSNATTASPKSTAASTNATPAASANPNDEAFQISVAHWILGSSNAYAEQYMKNVEALYKKKYPNATIKWNPIQGEKYHELLKAQLATGSAPDVFFHQNALVPFAKAGYLTDLSDQPWASKIMASTKPDNEFQGKVYAAPVDVSGWGIFYNKKVFSDAGLTVPKNYQEFLDDSEKLKNAGVIPVTAGFKDGWPISGTWISLASFVYGANKNVAKDLYDSKTKVNGPEFKALFDGFTQMVQKGYLSKSVLSTGYDTAVQQVGEGKAAMMFNGPWMNSVVADKYKVDLGFFPLPDPQGNDFVTTATNASLSLNAKYPNKQRGIDMINALIDSSTLPGLLQNSAFTGLPNITIPQNTSGGKDYAGALSKYDSQMQMTLWLPPSAQDALSSVITKIAAGKSYTAADLDAVDQAYQRDKGLVNLP</sequence>
<comment type="caution">
    <text evidence="6">The sequence shown here is derived from an EMBL/GenBank/DDBJ whole genome shotgun (WGS) entry which is preliminary data.</text>
</comment>
<evidence type="ECO:0000256" key="4">
    <source>
        <dbReference type="SAM" id="MobiDB-lite"/>
    </source>
</evidence>
<feature type="compositionally biased region" description="Low complexity" evidence="4">
    <location>
        <begin position="28"/>
        <end position="51"/>
    </location>
</feature>
<name>A0A1C1A2N5_9BACL</name>
<organism evidence="6 7">
    <name type="scientific">Paenibacillus pectinilyticus</name>
    <dbReference type="NCBI Taxonomy" id="512399"/>
    <lineage>
        <taxon>Bacteria</taxon>
        <taxon>Bacillati</taxon>
        <taxon>Bacillota</taxon>
        <taxon>Bacilli</taxon>
        <taxon>Bacillales</taxon>
        <taxon>Paenibacillaceae</taxon>
        <taxon>Paenibacillus</taxon>
    </lineage>
</organism>
<dbReference type="PROSITE" id="PS51257">
    <property type="entry name" value="PROKAR_LIPOPROTEIN"/>
    <property type="match status" value="1"/>
</dbReference>
<feature type="signal peptide" evidence="5">
    <location>
        <begin position="1"/>
        <end position="19"/>
    </location>
</feature>
<evidence type="ECO:0000313" key="7">
    <source>
        <dbReference type="Proteomes" id="UP000093309"/>
    </source>
</evidence>